<evidence type="ECO:0000313" key="2">
    <source>
        <dbReference type="EMBL" id="RBA28209.1"/>
    </source>
</evidence>
<dbReference type="GO" id="GO:0016491">
    <property type="term" value="F:oxidoreductase activity"/>
    <property type="evidence" value="ECO:0007669"/>
    <property type="project" value="InterPro"/>
</dbReference>
<gene>
    <name evidence="2" type="ORF">DPN68_08640</name>
</gene>
<accession>A0A365P163</accession>
<dbReference type="InterPro" id="IPR004852">
    <property type="entry name" value="Di-haem_cyt_c_peroxidsae"/>
</dbReference>
<comment type="caution">
    <text evidence="2">The sequence shown here is derived from an EMBL/GenBank/DDBJ whole genome shotgun (WGS) entry which is preliminary data.</text>
</comment>
<keyword evidence="3" id="KW-1185">Reference proteome</keyword>
<dbReference type="EMBL" id="QLST01000009">
    <property type="protein sequence ID" value="RBA28209.1"/>
    <property type="molecule type" value="Genomic_DNA"/>
</dbReference>
<dbReference type="RefSeq" id="WP_113989253.1">
    <property type="nucleotide sequence ID" value="NZ_QLST01000009.1"/>
</dbReference>
<dbReference type="Proteomes" id="UP000253319">
    <property type="component" value="Unassembled WGS sequence"/>
</dbReference>
<evidence type="ECO:0000259" key="1">
    <source>
        <dbReference type="Pfam" id="PF03150"/>
    </source>
</evidence>
<dbReference type="SUPFAM" id="SSF46626">
    <property type="entry name" value="Cytochrome c"/>
    <property type="match status" value="1"/>
</dbReference>
<dbReference type="Pfam" id="PF03150">
    <property type="entry name" value="CCP_MauG"/>
    <property type="match status" value="1"/>
</dbReference>
<proteinExistence type="predicted"/>
<sequence>MFYDKKLSANGTISCAFCHKQEKGFSDDAILSIGFDVGLTGHHSMTLINVRFYQRGRFFLG</sequence>
<dbReference type="AlphaFoldDB" id="A0A365P163"/>
<evidence type="ECO:0000313" key="3">
    <source>
        <dbReference type="Proteomes" id="UP000253319"/>
    </source>
</evidence>
<dbReference type="GO" id="GO:0009055">
    <property type="term" value="F:electron transfer activity"/>
    <property type="evidence" value="ECO:0007669"/>
    <property type="project" value="InterPro"/>
</dbReference>
<protein>
    <recommendedName>
        <fullName evidence="1">Di-haem cytochrome c peroxidase domain-containing protein</fullName>
    </recommendedName>
</protein>
<dbReference type="InterPro" id="IPR036909">
    <property type="entry name" value="Cyt_c-like_dom_sf"/>
</dbReference>
<organism evidence="2 3">
    <name type="scientific">Flavobacterium tibetense</name>
    <dbReference type="NCBI Taxonomy" id="2233533"/>
    <lineage>
        <taxon>Bacteria</taxon>
        <taxon>Pseudomonadati</taxon>
        <taxon>Bacteroidota</taxon>
        <taxon>Flavobacteriia</taxon>
        <taxon>Flavobacteriales</taxon>
        <taxon>Flavobacteriaceae</taxon>
        <taxon>Flavobacterium</taxon>
    </lineage>
</organism>
<feature type="domain" description="Di-haem cytochrome c peroxidase" evidence="1">
    <location>
        <begin position="1"/>
        <end position="54"/>
    </location>
</feature>
<name>A0A365P163_9FLAO</name>
<reference evidence="2 3" key="1">
    <citation type="submission" date="2018-06" db="EMBL/GenBank/DDBJ databases">
        <title>Flavobacterium tibetense sp. nov., isolated from a wetland YonghuCo on Tibetan Plateau.</title>
        <authorList>
            <person name="Xing P."/>
            <person name="Phurbu D."/>
            <person name="Lu H."/>
        </authorList>
    </citation>
    <scope>NUCLEOTIDE SEQUENCE [LARGE SCALE GENOMIC DNA]</scope>
    <source>
        <strain evidence="2 3">YH5</strain>
    </source>
</reference>
<dbReference type="Gene3D" id="1.10.760.10">
    <property type="entry name" value="Cytochrome c-like domain"/>
    <property type="match status" value="1"/>
</dbReference>
<dbReference type="GO" id="GO:0020037">
    <property type="term" value="F:heme binding"/>
    <property type="evidence" value="ECO:0007669"/>
    <property type="project" value="InterPro"/>
</dbReference>
<dbReference type="OrthoDB" id="9805202at2"/>